<evidence type="ECO:0000313" key="3">
    <source>
        <dbReference type="WBParaSite" id="PSAMB.scaffold7659size7305.g30359.t1"/>
    </source>
</evidence>
<proteinExistence type="predicted"/>
<protein>
    <submittedName>
        <fullName evidence="3">Uncharacterized protein</fullName>
    </submittedName>
</protein>
<accession>A0A914XGP0</accession>
<keyword evidence="2" id="KW-1185">Reference proteome</keyword>
<dbReference type="WBParaSite" id="PSAMB.scaffold7659size7305.g30359.t1">
    <property type="protein sequence ID" value="PSAMB.scaffold7659size7305.g30359.t1"/>
    <property type="gene ID" value="PSAMB.scaffold7659size7305.g30359"/>
</dbReference>
<feature type="region of interest" description="Disordered" evidence="1">
    <location>
        <begin position="1"/>
        <end position="22"/>
    </location>
</feature>
<organism evidence="2 3">
    <name type="scientific">Plectus sambesii</name>
    <dbReference type="NCBI Taxonomy" id="2011161"/>
    <lineage>
        <taxon>Eukaryota</taxon>
        <taxon>Metazoa</taxon>
        <taxon>Ecdysozoa</taxon>
        <taxon>Nematoda</taxon>
        <taxon>Chromadorea</taxon>
        <taxon>Plectida</taxon>
        <taxon>Plectina</taxon>
        <taxon>Plectoidea</taxon>
        <taxon>Plectidae</taxon>
        <taxon>Plectus</taxon>
    </lineage>
</organism>
<dbReference type="AlphaFoldDB" id="A0A914XGP0"/>
<reference evidence="3" key="1">
    <citation type="submission" date="2022-11" db="UniProtKB">
        <authorList>
            <consortium name="WormBaseParasite"/>
        </authorList>
    </citation>
    <scope>IDENTIFICATION</scope>
</reference>
<sequence>MGLFGQLGDSAKTNPFHLPGVRTANCASGHAGG</sequence>
<dbReference type="Proteomes" id="UP000887566">
    <property type="component" value="Unplaced"/>
</dbReference>
<evidence type="ECO:0000313" key="2">
    <source>
        <dbReference type="Proteomes" id="UP000887566"/>
    </source>
</evidence>
<evidence type="ECO:0000256" key="1">
    <source>
        <dbReference type="SAM" id="MobiDB-lite"/>
    </source>
</evidence>
<name>A0A914XGP0_9BILA</name>